<dbReference type="PANTHER" id="PTHR10537">
    <property type="entry name" value="DNA PRIMASE LARGE SUBUNIT"/>
    <property type="match status" value="1"/>
</dbReference>
<dbReference type="InterPro" id="IPR007238">
    <property type="entry name" value="DNA_primase_lsu_euk/arc"/>
</dbReference>
<accession>A0A497EQM5</accession>
<dbReference type="AlphaFoldDB" id="A0A497EQM5"/>
<keyword evidence="5" id="KW-0479">Metal-binding</keyword>
<dbReference type="PANTHER" id="PTHR10537:SF3">
    <property type="entry name" value="DNA PRIMASE LARGE SUBUNIT"/>
    <property type="match status" value="1"/>
</dbReference>
<evidence type="ECO:0000313" key="10">
    <source>
        <dbReference type="Proteomes" id="UP000272051"/>
    </source>
</evidence>
<dbReference type="InterPro" id="IPR023642">
    <property type="entry name" value="DNA_primase_lsu_PriL"/>
</dbReference>
<keyword evidence="2" id="KW-0004">4Fe-4S</keyword>
<dbReference type="GO" id="GO:0006269">
    <property type="term" value="P:DNA replication, synthesis of primer"/>
    <property type="evidence" value="ECO:0007669"/>
    <property type="project" value="UniProtKB-KW"/>
</dbReference>
<comment type="cofactor">
    <cofactor evidence="1">
        <name>[4Fe-4S] cluster</name>
        <dbReference type="ChEBI" id="CHEBI:49883"/>
    </cofactor>
</comment>
<keyword evidence="3" id="KW-0639">Primosome</keyword>
<comment type="caution">
    <text evidence="9">The sequence shown here is derived from an EMBL/GenBank/DDBJ whole genome shotgun (WGS) entry which is preliminary data.</text>
</comment>
<dbReference type="CDD" id="cd06560">
    <property type="entry name" value="PriL"/>
    <property type="match status" value="1"/>
</dbReference>
<dbReference type="Pfam" id="PF04104">
    <property type="entry name" value="DNA_primase_lrg"/>
    <property type="match status" value="1"/>
</dbReference>
<evidence type="ECO:0000256" key="7">
    <source>
        <dbReference type="ARBA" id="ARBA00023014"/>
    </source>
</evidence>
<evidence type="ECO:0000256" key="4">
    <source>
        <dbReference type="ARBA" id="ARBA00022705"/>
    </source>
</evidence>
<feature type="non-terminal residue" evidence="9">
    <location>
        <position position="1"/>
    </location>
</feature>
<evidence type="ECO:0000256" key="6">
    <source>
        <dbReference type="ARBA" id="ARBA00023004"/>
    </source>
</evidence>
<evidence type="ECO:0000256" key="5">
    <source>
        <dbReference type="ARBA" id="ARBA00022723"/>
    </source>
</evidence>
<dbReference type="InterPro" id="IPR058560">
    <property type="entry name" value="DNA_primase_C"/>
</dbReference>
<dbReference type="SUPFAM" id="SSF140914">
    <property type="entry name" value="PriB N-terminal domain-like"/>
    <property type="match status" value="1"/>
</dbReference>
<gene>
    <name evidence="9" type="ORF">DRJ33_08175</name>
</gene>
<dbReference type="GO" id="GO:0051539">
    <property type="term" value="F:4 iron, 4 sulfur cluster binding"/>
    <property type="evidence" value="ECO:0007669"/>
    <property type="project" value="UniProtKB-KW"/>
</dbReference>
<dbReference type="EMBL" id="QMQX01000206">
    <property type="protein sequence ID" value="RLE49527.1"/>
    <property type="molecule type" value="Genomic_DNA"/>
</dbReference>
<feature type="domain" description="DNA primase large subunit C-terminal" evidence="8">
    <location>
        <begin position="187"/>
        <end position="269"/>
    </location>
</feature>
<evidence type="ECO:0000259" key="8">
    <source>
        <dbReference type="Pfam" id="PF04104"/>
    </source>
</evidence>
<dbReference type="GO" id="GO:0046872">
    <property type="term" value="F:metal ion binding"/>
    <property type="evidence" value="ECO:0007669"/>
    <property type="project" value="UniProtKB-KW"/>
</dbReference>
<sequence>RVVEAIDKAYVTPDMSDIDVELLSHPVAIALVLATGSRPLLRRYAVAEAKRCYELLQLEEDDKLVEVAKDAFNWRVNKVKLKVGERFFDFSLAIDDYLKASKSFRSPHWKLVNRLVANGLAYLKKNELARLIAEEFKNRVSEKNPISEGLPEKLMNIALEVFSYYKSRVKVPEEVEDVSALEATISEYPPCVKRMIEDIKSGKSLSHTARFTVTTFLLNVGKSVEEVIDLFRNVADFDEGKTRYQVEHIAGERGSKVKYTPPSCDTLKSFGLCFPDPLCKGIKHPLAYYRKAAKLRKRGITVASETL</sequence>
<dbReference type="GO" id="GO:0006270">
    <property type="term" value="P:DNA replication initiation"/>
    <property type="evidence" value="ECO:0007669"/>
    <property type="project" value="TreeGrafter"/>
</dbReference>
<keyword evidence="4" id="KW-0235">DNA replication</keyword>
<evidence type="ECO:0000256" key="1">
    <source>
        <dbReference type="ARBA" id="ARBA00001966"/>
    </source>
</evidence>
<evidence type="ECO:0000256" key="3">
    <source>
        <dbReference type="ARBA" id="ARBA00022515"/>
    </source>
</evidence>
<dbReference type="Pfam" id="PF26466">
    <property type="entry name" value="DNA_primase_lrg_N"/>
    <property type="match status" value="1"/>
</dbReference>
<protein>
    <recommendedName>
        <fullName evidence="8">DNA primase large subunit C-terminal domain-containing protein</fullName>
    </recommendedName>
</protein>
<keyword evidence="6" id="KW-0408">Iron</keyword>
<proteinExistence type="inferred from homology"/>
<organism evidence="9 10">
    <name type="scientific">Thermoproteota archaeon</name>
    <dbReference type="NCBI Taxonomy" id="2056631"/>
    <lineage>
        <taxon>Archaea</taxon>
        <taxon>Thermoproteota</taxon>
    </lineage>
</organism>
<dbReference type="GO" id="GO:1990077">
    <property type="term" value="C:primosome complex"/>
    <property type="evidence" value="ECO:0007669"/>
    <property type="project" value="UniProtKB-KW"/>
</dbReference>
<dbReference type="GO" id="GO:0003899">
    <property type="term" value="F:DNA-directed RNA polymerase activity"/>
    <property type="evidence" value="ECO:0007669"/>
    <property type="project" value="InterPro"/>
</dbReference>
<evidence type="ECO:0000313" key="9">
    <source>
        <dbReference type="EMBL" id="RLE49527.1"/>
    </source>
</evidence>
<evidence type="ECO:0000256" key="2">
    <source>
        <dbReference type="ARBA" id="ARBA00022485"/>
    </source>
</evidence>
<dbReference type="Proteomes" id="UP000272051">
    <property type="component" value="Unassembled WGS sequence"/>
</dbReference>
<name>A0A497EQM5_9CREN</name>
<keyword evidence="7" id="KW-0411">Iron-sulfur</keyword>
<reference evidence="9 10" key="1">
    <citation type="submission" date="2018-06" db="EMBL/GenBank/DDBJ databases">
        <title>Extensive metabolic versatility and redundancy in microbially diverse, dynamic hydrothermal sediments.</title>
        <authorList>
            <person name="Dombrowski N."/>
            <person name="Teske A."/>
            <person name="Baker B.J."/>
        </authorList>
    </citation>
    <scope>NUCLEOTIDE SEQUENCE [LARGE SCALE GENOMIC DNA]</scope>
    <source>
        <strain evidence="9">B34_G17</strain>
    </source>
</reference>
<dbReference type="HAMAP" id="MF_00701">
    <property type="entry name" value="DNA_primase_lrg_arc"/>
    <property type="match status" value="1"/>
</dbReference>